<evidence type="ECO:0000256" key="3">
    <source>
        <dbReference type="SAM" id="SignalP"/>
    </source>
</evidence>
<name>A0A4Y3TPI9_9PROT</name>
<reference evidence="4 5" key="1">
    <citation type="submission" date="2019-06" db="EMBL/GenBank/DDBJ databases">
        <title>Whole genome shotgun sequence of Acetobacter orleanensis NBRC 13752.</title>
        <authorList>
            <person name="Hosoyama A."/>
            <person name="Uohara A."/>
            <person name="Ohji S."/>
            <person name="Ichikawa N."/>
        </authorList>
    </citation>
    <scope>NUCLEOTIDE SEQUENCE [LARGE SCALE GENOMIC DNA]</scope>
    <source>
        <strain evidence="4 5">NBRC 13752</strain>
    </source>
</reference>
<dbReference type="RefSeq" id="WP_048834555.1">
    <property type="nucleotide sequence ID" value="NZ_BJMU01000010.1"/>
</dbReference>
<dbReference type="STRING" id="104099.AD949_01015"/>
<dbReference type="PANTHER" id="PTHR11240:SF22">
    <property type="entry name" value="RIBONUCLEASE T2"/>
    <property type="match status" value="1"/>
</dbReference>
<dbReference type="AlphaFoldDB" id="A0A4Y3TPI9"/>
<evidence type="ECO:0000256" key="2">
    <source>
        <dbReference type="RuleBase" id="RU004328"/>
    </source>
</evidence>
<dbReference type="GO" id="GO:0006401">
    <property type="term" value="P:RNA catabolic process"/>
    <property type="evidence" value="ECO:0007669"/>
    <property type="project" value="TreeGrafter"/>
</dbReference>
<evidence type="ECO:0000313" key="4">
    <source>
        <dbReference type="EMBL" id="GEB83379.1"/>
    </source>
</evidence>
<gene>
    <name evidence="4" type="ORF">AOR01nite_18560</name>
</gene>
<dbReference type="SUPFAM" id="SSF55895">
    <property type="entry name" value="Ribonuclease Rh-like"/>
    <property type="match status" value="1"/>
</dbReference>
<dbReference type="Gene3D" id="3.90.730.10">
    <property type="entry name" value="Ribonuclease T2-like"/>
    <property type="match status" value="1"/>
</dbReference>
<dbReference type="InterPro" id="IPR036430">
    <property type="entry name" value="RNase_T2-like_sf"/>
</dbReference>
<dbReference type="InterPro" id="IPR001568">
    <property type="entry name" value="RNase_T2-like"/>
</dbReference>
<dbReference type="PROSITE" id="PS51257">
    <property type="entry name" value="PROKAR_LIPOPROTEIN"/>
    <property type="match status" value="1"/>
</dbReference>
<organism evidence="4 5">
    <name type="scientific">Acetobacter orleanensis</name>
    <dbReference type="NCBI Taxonomy" id="104099"/>
    <lineage>
        <taxon>Bacteria</taxon>
        <taxon>Pseudomonadati</taxon>
        <taxon>Pseudomonadota</taxon>
        <taxon>Alphaproteobacteria</taxon>
        <taxon>Acetobacterales</taxon>
        <taxon>Acetobacteraceae</taxon>
        <taxon>Acetobacter</taxon>
    </lineage>
</organism>
<dbReference type="PANTHER" id="PTHR11240">
    <property type="entry name" value="RIBONUCLEASE T2"/>
    <property type="match status" value="1"/>
</dbReference>
<dbReference type="EMBL" id="BJMU01000010">
    <property type="protein sequence ID" value="GEB83379.1"/>
    <property type="molecule type" value="Genomic_DNA"/>
</dbReference>
<feature type="signal peptide" evidence="3">
    <location>
        <begin position="1"/>
        <end position="24"/>
    </location>
</feature>
<dbReference type="GO" id="GO:0033897">
    <property type="term" value="F:ribonuclease T2 activity"/>
    <property type="evidence" value="ECO:0007669"/>
    <property type="project" value="InterPro"/>
</dbReference>
<proteinExistence type="inferred from homology"/>
<comment type="caution">
    <text evidence="4">The sequence shown here is derived from an EMBL/GenBank/DDBJ whole genome shotgun (WGS) entry which is preliminary data.</text>
</comment>
<feature type="chain" id="PRO_5021394561" evidence="3">
    <location>
        <begin position="25"/>
        <end position="267"/>
    </location>
</feature>
<evidence type="ECO:0000256" key="1">
    <source>
        <dbReference type="ARBA" id="ARBA00007469"/>
    </source>
</evidence>
<dbReference type="GO" id="GO:0003723">
    <property type="term" value="F:RNA binding"/>
    <property type="evidence" value="ECO:0007669"/>
    <property type="project" value="InterPro"/>
</dbReference>
<evidence type="ECO:0000313" key="5">
    <source>
        <dbReference type="Proteomes" id="UP000317617"/>
    </source>
</evidence>
<accession>A0A4Y3TPI9</accession>
<comment type="similarity">
    <text evidence="1 2">Belongs to the RNase T2 family.</text>
</comment>
<keyword evidence="3" id="KW-0732">Signal</keyword>
<dbReference type="Proteomes" id="UP000317617">
    <property type="component" value="Unassembled WGS sequence"/>
</dbReference>
<sequence>MRLGHILFSGMMAAFLLLSGCAHQPSAPLAGAMADLTLSAPRHGDFGHYTLALTWQPGFCTGPEGATCQADQPKTPLIGLHGLWASRPSDLIRAQVPVTLWWRKGCSLYESDAVAPPVLSDPLAHRLSDVVAHTHSDLVAHEYSKHVQCFGMEGERFFSVASQLRDRFAALPSARSLTAFAGQQVTKAELTKEIEADTGLLPERGIQFQCNKTPQGETVLAQIWFTLKPTSLSRFPKADAFLSSPQNQDNCPASFRVPQWAGVARTG</sequence>
<dbReference type="Pfam" id="PF00445">
    <property type="entry name" value="Ribonuclease_T2"/>
    <property type="match status" value="1"/>
</dbReference>
<protein>
    <submittedName>
        <fullName evidence="4">Ribonuclease</fullName>
    </submittedName>
</protein>
<keyword evidence="5" id="KW-1185">Reference proteome</keyword>